<dbReference type="EMBL" id="ONZQ02000002">
    <property type="protein sequence ID" value="SPN98937.1"/>
    <property type="molecule type" value="Genomic_DNA"/>
</dbReference>
<dbReference type="GO" id="GO:0008270">
    <property type="term" value="F:zinc ion binding"/>
    <property type="evidence" value="ECO:0007669"/>
    <property type="project" value="UniProtKB-KW"/>
</dbReference>
<proteinExistence type="predicted"/>
<evidence type="ECO:0000256" key="15">
    <source>
        <dbReference type="ARBA" id="ARBA00063126"/>
    </source>
</evidence>
<evidence type="ECO:0000256" key="6">
    <source>
        <dbReference type="ARBA" id="ARBA00022692"/>
    </source>
</evidence>
<evidence type="ECO:0000256" key="1">
    <source>
        <dbReference type="ARBA" id="ARBA00000900"/>
    </source>
</evidence>
<comment type="subunit">
    <text evidence="15">Component of the DSC E3 ubiquitin ligase complex composed of dscA, dscB, dscC and dscD.</text>
</comment>
<feature type="domain" description="RING-type" evidence="22">
    <location>
        <begin position="805"/>
        <end position="867"/>
    </location>
</feature>
<dbReference type="GO" id="GO:0043161">
    <property type="term" value="P:proteasome-mediated ubiquitin-dependent protein catabolic process"/>
    <property type="evidence" value="ECO:0007669"/>
    <property type="project" value="TreeGrafter"/>
</dbReference>
<keyword evidence="5" id="KW-0808">Transferase</keyword>
<evidence type="ECO:0000256" key="21">
    <source>
        <dbReference type="SAM" id="Phobius"/>
    </source>
</evidence>
<evidence type="ECO:0000256" key="14">
    <source>
        <dbReference type="ARBA" id="ARBA00056116"/>
    </source>
</evidence>
<feature type="transmembrane region" description="Helical" evidence="21">
    <location>
        <begin position="487"/>
        <end position="511"/>
    </location>
</feature>
<evidence type="ECO:0000256" key="16">
    <source>
        <dbReference type="ARBA" id="ARBA00071072"/>
    </source>
</evidence>
<dbReference type="InterPro" id="IPR013083">
    <property type="entry name" value="Znf_RING/FYVE/PHD"/>
</dbReference>
<dbReference type="InterPro" id="IPR021319">
    <property type="entry name" value="DUF2921"/>
</dbReference>
<feature type="transmembrane region" description="Helical" evidence="21">
    <location>
        <begin position="657"/>
        <end position="675"/>
    </location>
</feature>
<evidence type="ECO:0000313" key="23">
    <source>
        <dbReference type="EMBL" id="SPN98937.1"/>
    </source>
</evidence>
<keyword evidence="12 21" id="KW-1133">Transmembrane helix</keyword>
<evidence type="ECO:0000256" key="7">
    <source>
        <dbReference type="ARBA" id="ARBA00022723"/>
    </source>
</evidence>
<comment type="function">
    <text evidence="14">Catalytic component of the DSC E3 ubiquitin ligase complex which is required for the srbA transcriptional activator proteolytic cleavage to release the soluble transcription factor from the membrane in low oxygen or sterol conditions. Required for growth during hypoxia and triazole drug susceptibility, as well as for virulence in a murine model of invasive pulmonary aspergillosis (IPA).</text>
</comment>
<dbReference type="EC" id="2.3.2.27" evidence="4"/>
<keyword evidence="24" id="KW-1185">Reference proteome</keyword>
<protein>
    <recommendedName>
        <fullName evidence="16">DSC E3 ubiquitin ligase complex subunit A</fullName>
        <ecNumber evidence="4">2.3.2.27</ecNumber>
    </recommendedName>
    <alternativeName>
        <fullName evidence="17">Defective for SREBP cleavage protein A</fullName>
    </alternativeName>
    <alternativeName>
        <fullName evidence="18">RING-type E3 ubiquitin transferase dscA</fullName>
    </alternativeName>
</protein>
<evidence type="ECO:0000256" key="11">
    <source>
        <dbReference type="ARBA" id="ARBA00022833"/>
    </source>
</evidence>
<feature type="compositionally biased region" description="Basic and acidic residues" evidence="20">
    <location>
        <begin position="98"/>
        <end position="108"/>
    </location>
</feature>
<evidence type="ECO:0000256" key="3">
    <source>
        <dbReference type="ARBA" id="ARBA00004906"/>
    </source>
</evidence>
<evidence type="ECO:0000256" key="20">
    <source>
        <dbReference type="SAM" id="MobiDB-lite"/>
    </source>
</evidence>
<feature type="region of interest" description="Disordered" evidence="20">
    <location>
        <begin position="1"/>
        <end position="20"/>
    </location>
</feature>
<dbReference type="InterPro" id="IPR050731">
    <property type="entry name" value="HRD1_E3_ubiq-ligases"/>
</dbReference>
<dbReference type="PANTHER" id="PTHR22763:SF162">
    <property type="entry name" value="TRANSMEMBRANE E3 UBIQUITIN-PROTEIN LIGASE 1"/>
    <property type="match status" value="1"/>
</dbReference>
<comment type="caution">
    <text evidence="23">The sequence shown here is derived from an EMBL/GenBank/DDBJ whole genome shotgun (WGS) entry which is preliminary data.</text>
</comment>
<evidence type="ECO:0000256" key="4">
    <source>
        <dbReference type="ARBA" id="ARBA00012483"/>
    </source>
</evidence>
<comment type="pathway">
    <text evidence="3">Protein modification; protein ubiquitination.</text>
</comment>
<accession>A0AAE8SS43</accession>
<dbReference type="Gene3D" id="3.30.40.10">
    <property type="entry name" value="Zinc/RING finger domain, C3HC4 (zinc finger)"/>
    <property type="match status" value="1"/>
</dbReference>
<evidence type="ECO:0000256" key="5">
    <source>
        <dbReference type="ARBA" id="ARBA00022679"/>
    </source>
</evidence>
<evidence type="ECO:0000256" key="13">
    <source>
        <dbReference type="ARBA" id="ARBA00023136"/>
    </source>
</evidence>
<dbReference type="FunFam" id="3.30.40.10:FF:000626">
    <property type="entry name" value="Transmembrane ubiquitin ligase 1"/>
    <property type="match status" value="1"/>
</dbReference>
<keyword evidence="10" id="KW-0833">Ubl conjugation pathway</keyword>
<dbReference type="Pfam" id="PF11145">
    <property type="entry name" value="DUF2921"/>
    <property type="match status" value="1"/>
</dbReference>
<organism evidence="23 24">
    <name type="scientific">Cephalotrichum gorgonifer</name>
    <dbReference type="NCBI Taxonomy" id="2041049"/>
    <lineage>
        <taxon>Eukaryota</taxon>
        <taxon>Fungi</taxon>
        <taxon>Dikarya</taxon>
        <taxon>Ascomycota</taxon>
        <taxon>Pezizomycotina</taxon>
        <taxon>Sordariomycetes</taxon>
        <taxon>Hypocreomycetidae</taxon>
        <taxon>Microascales</taxon>
        <taxon>Microascaceae</taxon>
        <taxon>Cephalotrichum</taxon>
    </lineage>
</organism>
<comment type="subcellular location">
    <subcellularLocation>
        <location evidence="2">Endomembrane system</location>
        <topology evidence="2">Multi-pass membrane protein</topology>
    </subcellularLocation>
</comment>
<evidence type="ECO:0000256" key="18">
    <source>
        <dbReference type="ARBA" id="ARBA00082128"/>
    </source>
</evidence>
<keyword evidence="8" id="KW-0732">Signal</keyword>
<evidence type="ECO:0000256" key="17">
    <source>
        <dbReference type="ARBA" id="ARBA00077885"/>
    </source>
</evidence>
<feature type="compositionally biased region" description="Low complexity" evidence="20">
    <location>
        <begin position="558"/>
        <end position="571"/>
    </location>
</feature>
<dbReference type="InterPro" id="IPR001841">
    <property type="entry name" value="Znf_RING"/>
</dbReference>
<dbReference type="GO" id="GO:0044695">
    <property type="term" value="C:Dsc E3 ubiquitin ligase complex"/>
    <property type="evidence" value="ECO:0007669"/>
    <property type="project" value="TreeGrafter"/>
</dbReference>
<feature type="compositionally biased region" description="Acidic residues" evidence="20">
    <location>
        <begin position="109"/>
        <end position="119"/>
    </location>
</feature>
<reference evidence="23" key="1">
    <citation type="submission" date="2018-03" db="EMBL/GenBank/DDBJ databases">
        <authorList>
            <person name="Guldener U."/>
        </authorList>
    </citation>
    <scope>NUCLEOTIDE SEQUENCE</scope>
</reference>
<evidence type="ECO:0000313" key="24">
    <source>
        <dbReference type="Proteomes" id="UP001187682"/>
    </source>
</evidence>
<evidence type="ECO:0000256" key="19">
    <source>
        <dbReference type="PROSITE-ProRule" id="PRU00175"/>
    </source>
</evidence>
<dbReference type="SMART" id="SM00184">
    <property type="entry name" value="RING"/>
    <property type="match status" value="1"/>
</dbReference>
<dbReference type="SUPFAM" id="SSF57850">
    <property type="entry name" value="RING/U-box"/>
    <property type="match status" value="1"/>
</dbReference>
<dbReference type="GO" id="GO:0061630">
    <property type="term" value="F:ubiquitin protein ligase activity"/>
    <property type="evidence" value="ECO:0007669"/>
    <property type="project" value="UniProtKB-EC"/>
</dbReference>
<keyword evidence="11" id="KW-0862">Zinc</keyword>
<feature type="region of interest" description="Disordered" evidence="20">
    <location>
        <begin position="553"/>
        <end position="596"/>
    </location>
</feature>
<dbReference type="GO" id="GO:0012505">
    <property type="term" value="C:endomembrane system"/>
    <property type="evidence" value="ECO:0007669"/>
    <property type="project" value="UniProtKB-SubCell"/>
</dbReference>
<feature type="transmembrane region" description="Helical" evidence="21">
    <location>
        <begin position="633"/>
        <end position="651"/>
    </location>
</feature>
<dbReference type="InterPro" id="IPR024766">
    <property type="entry name" value="Znf_RING_H2"/>
</dbReference>
<dbReference type="PANTHER" id="PTHR22763">
    <property type="entry name" value="RING ZINC FINGER PROTEIN"/>
    <property type="match status" value="1"/>
</dbReference>
<evidence type="ECO:0000256" key="9">
    <source>
        <dbReference type="ARBA" id="ARBA00022771"/>
    </source>
</evidence>
<evidence type="ECO:0000256" key="2">
    <source>
        <dbReference type="ARBA" id="ARBA00004127"/>
    </source>
</evidence>
<feature type="region of interest" description="Disordered" evidence="20">
    <location>
        <begin position="73"/>
        <end position="127"/>
    </location>
</feature>
<evidence type="ECO:0000256" key="12">
    <source>
        <dbReference type="ARBA" id="ARBA00022989"/>
    </source>
</evidence>
<dbReference type="Pfam" id="PF12678">
    <property type="entry name" value="zf-rbx1"/>
    <property type="match status" value="1"/>
</dbReference>
<evidence type="ECO:0000256" key="8">
    <source>
        <dbReference type="ARBA" id="ARBA00022729"/>
    </source>
</evidence>
<dbReference type="PROSITE" id="PS50089">
    <property type="entry name" value="ZF_RING_2"/>
    <property type="match status" value="1"/>
</dbReference>
<keyword evidence="13 21" id="KW-0472">Membrane</keyword>
<evidence type="ECO:0000256" key="10">
    <source>
        <dbReference type="ARBA" id="ARBA00022786"/>
    </source>
</evidence>
<keyword evidence="9 19" id="KW-0863">Zinc-finger</keyword>
<gene>
    <name evidence="23" type="ORF">DNG_01976</name>
</gene>
<feature type="transmembrane region" description="Helical" evidence="21">
    <location>
        <begin position="457"/>
        <end position="475"/>
    </location>
</feature>
<keyword evidence="6 21" id="KW-0812">Transmembrane</keyword>
<evidence type="ECO:0000259" key="22">
    <source>
        <dbReference type="PROSITE" id="PS50089"/>
    </source>
</evidence>
<dbReference type="Proteomes" id="UP001187682">
    <property type="component" value="Unassembled WGS sequence"/>
</dbReference>
<dbReference type="AlphaFoldDB" id="A0AAE8SS43"/>
<keyword evidence="7" id="KW-0479">Metal-binding</keyword>
<feature type="transmembrane region" description="Helical" evidence="21">
    <location>
        <begin position="517"/>
        <end position="541"/>
    </location>
</feature>
<name>A0AAE8SS43_9PEZI</name>
<comment type="catalytic activity">
    <reaction evidence="1">
        <text>S-ubiquitinyl-[E2 ubiquitin-conjugating enzyme]-L-cysteine + [acceptor protein]-L-lysine = [E2 ubiquitin-conjugating enzyme]-L-cysteine + N(6)-ubiquitinyl-[acceptor protein]-L-lysine.</text>
        <dbReference type="EC" id="2.3.2.27"/>
    </reaction>
</comment>
<sequence length="873" mass="95405">MPVEASPDGIPPTPRPSPREYSRTLPLVLIILGWLFFFPDNPVTLLSVSEVAANRLDAQHSALSVLNSTKWGDFTPVVPDGAGDSTGDHDGSSVGDDGTNKEGGKEEEKEGDGEQEGEEPAGPRFLNLTGFREGDGLAWDDLGSFRERCLATSRAAIPPTAEGDDRWLLGEGEPVWQNVSGHLHGTWARHDASVSRQAISYNLTAVAPDIDWTGARSPWARNVTGREGRMKVRLHDRAGPDGDGGDPGKFDANMARAEVTIEDADGSGSTWDMRLHGLHWRRHGALLLTTTSEKFDGIFALPHLSPGPEFFESGQKVLNDTITTKLKERARYLSFDARIPWTSDIQDVDIYSPSPHCEYIMYAQVYPPDREELDMRSFDPETDSMAGVISDIEQELKSPFGNPIRGVPELQLSAVIYSPDCAFFLETKGPPDYPSVDGRHLVGMKAEIFRSRLNTCLLTYALIFAAQIYLLKQQIRETSTPSTMGRVSFYTGAMMLMADALVMGLMAALVLSSESSLQALTLMFCAFTSLLVGGTFLYQVFDVQQQEWIRRREREAARNPPQTQPQTRPQPSSGPPSSAPTSSTPSRPASPPIIIPSDQDIDAEIEEVTRGGGSAGPSSAEAAPTFSSAISRVALLNSCLFFLLVASTAWYPPARSALVNVVVAFYLSLWAPQIYRNAQRNCRRAFSRRFVVGQSLLRLAPVAYFYCVEDNVAFVRPDRTAFLALAAWVWIQLWILTSQDVLGPRFGVPKGWVPPAWDYHPILRLDALESGALPLALTPEEADVAPSSAAGTAAGTTPGSKTVDCAICRENLELPILPARGAHDAKGDGVAAVLGSRGYMVTPCRHVFHTTCLEGWMVFRLQCPICREDLPPL</sequence>